<evidence type="ECO:0000313" key="1">
    <source>
        <dbReference type="EMBL" id="KEI71182.1"/>
    </source>
</evidence>
<dbReference type="Proteomes" id="UP000027997">
    <property type="component" value="Unassembled WGS sequence"/>
</dbReference>
<dbReference type="Pfam" id="PF10986">
    <property type="entry name" value="ZrgA"/>
    <property type="match status" value="1"/>
</dbReference>
<protein>
    <submittedName>
        <fullName evidence="1">Uncharacterized protein</fullName>
    </submittedName>
</protein>
<comment type="caution">
    <text evidence="1">The sequence shown here is derived from an EMBL/GenBank/DDBJ whole genome shotgun (WGS) entry which is preliminary data.</text>
</comment>
<dbReference type="EMBL" id="JOJP01000001">
    <property type="protein sequence ID" value="KEI71182.1"/>
    <property type="molecule type" value="Genomic_DNA"/>
</dbReference>
<accession>A0A081KAK6</accession>
<gene>
    <name evidence="1" type="ORF">GV64_10895</name>
</gene>
<dbReference type="AlphaFoldDB" id="A0A081KAK6"/>
<reference evidence="1 2" key="1">
    <citation type="submission" date="2014-06" db="EMBL/GenBank/DDBJ databases">
        <title>Whole Genome Sequences of Three Symbiotic Endozoicomonas Bacteria.</title>
        <authorList>
            <person name="Neave M.J."/>
            <person name="Apprill A."/>
            <person name="Voolstra C.R."/>
        </authorList>
    </citation>
    <scope>NUCLEOTIDE SEQUENCE [LARGE SCALE GENOMIC DNA]</scope>
    <source>
        <strain evidence="1 2">DSM 22380</strain>
    </source>
</reference>
<dbReference type="RefSeq" id="WP_020582741.1">
    <property type="nucleotide sequence ID" value="NZ_JOJP01000001.1"/>
</dbReference>
<evidence type="ECO:0000313" key="2">
    <source>
        <dbReference type="Proteomes" id="UP000027997"/>
    </source>
</evidence>
<dbReference type="STRING" id="305900.GV64_10895"/>
<proteinExistence type="predicted"/>
<sequence length="139" mass="15742">MLHRAVEPARMGLDISISGENLTLYIALKEESLSVLKKKMDVGLLYGQLKRMSYFALPPAAARCRVKGHKVNQGADQINGFQAFHCERPEQLKFIDVKLYDALPDLKAVDVWLTTEKWQNKTVVYPDKLQVIIKSGVLK</sequence>
<dbReference type="InterPro" id="IPR021253">
    <property type="entry name" value="ZrgA-like"/>
</dbReference>
<name>A0A081KAK6_9GAMM</name>
<organism evidence="1 2">
    <name type="scientific">Endozoicomonas elysicola</name>
    <dbReference type="NCBI Taxonomy" id="305900"/>
    <lineage>
        <taxon>Bacteria</taxon>
        <taxon>Pseudomonadati</taxon>
        <taxon>Pseudomonadota</taxon>
        <taxon>Gammaproteobacteria</taxon>
        <taxon>Oceanospirillales</taxon>
        <taxon>Endozoicomonadaceae</taxon>
        <taxon>Endozoicomonas</taxon>
    </lineage>
</organism>
<keyword evidence="2" id="KW-1185">Reference proteome</keyword>